<protein>
    <submittedName>
        <fullName evidence="2">Uncharacterized protein</fullName>
    </submittedName>
</protein>
<keyword evidence="1" id="KW-1133">Transmembrane helix</keyword>
<evidence type="ECO:0000313" key="2">
    <source>
        <dbReference type="EMBL" id="TWI50052.1"/>
    </source>
</evidence>
<feature type="transmembrane region" description="Helical" evidence="1">
    <location>
        <begin position="20"/>
        <end position="40"/>
    </location>
</feature>
<dbReference type="AlphaFoldDB" id="A0A562Q033"/>
<evidence type="ECO:0000313" key="3">
    <source>
        <dbReference type="Proteomes" id="UP000315112"/>
    </source>
</evidence>
<evidence type="ECO:0000256" key="1">
    <source>
        <dbReference type="SAM" id="Phobius"/>
    </source>
</evidence>
<comment type="caution">
    <text evidence="2">The sequence shown here is derived from an EMBL/GenBank/DDBJ whole genome shotgun (WGS) entry which is preliminary data.</text>
</comment>
<gene>
    <name evidence="2" type="ORF">IP92_01276</name>
</gene>
<name>A0A562Q033_9BURK</name>
<accession>A0A562Q033</accession>
<reference evidence="2 3" key="1">
    <citation type="journal article" date="2015" name="Stand. Genomic Sci.">
        <title>Genomic Encyclopedia of Bacterial and Archaeal Type Strains, Phase III: the genomes of soil and plant-associated and newly described type strains.</title>
        <authorList>
            <person name="Whitman W.B."/>
            <person name="Woyke T."/>
            <person name="Klenk H.P."/>
            <person name="Zhou Y."/>
            <person name="Lilburn T.G."/>
            <person name="Beck B.J."/>
            <person name="De Vos P."/>
            <person name="Vandamme P."/>
            <person name="Eisen J.A."/>
            <person name="Garrity G."/>
            <person name="Hugenholtz P."/>
            <person name="Kyrpides N.C."/>
        </authorList>
    </citation>
    <scope>NUCLEOTIDE SEQUENCE [LARGE SCALE GENOMIC DNA]</scope>
    <source>
        <strain evidence="2 3">CGMCC 1.10685</strain>
    </source>
</reference>
<proteinExistence type="predicted"/>
<dbReference type="Proteomes" id="UP000315112">
    <property type="component" value="Unassembled WGS sequence"/>
</dbReference>
<sequence>MLADLLLNIAGPLAAKRYRLVRAGIWLALAVGVAWLAYAAA</sequence>
<organism evidence="2 3">
    <name type="scientific">Pseudoduganella flava</name>
    <dbReference type="NCBI Taxonomy" id="871742"/>
    <lineage>
        <taxon>Bacteria</taxon>
        <taxon>Pseudomonadati</taxon>
        <taxon>Pseudomonadota</taxon>
        <taxon>Betaproteobacteria</taxon>
        <taxon>Burkholderiales</taxon>
        <taxon>Oxalobacteraceae</taxon>
        <taxon>Telluria group</taxon>
        <taxon>Pseudoduganella</taxon>
    </lineage>
</organism>
<keyword evidence="1" id="KW-0812">Transmembrane</keyword>
<dbReference type="RefSeq" id="WP_260070626.1">
    <property type="nucleotide sequence ID" value="NZ_CP046904.1"/>
</dbReference>
<keyword evidence="1" id="KW-0472">Membrane</keyword>
<dbReference type="EMBL" id="VLKW01000002">
    <property type="protein sequence ID" value="TWI50052.1"/>
    <property type="molecule type" value="Genomic_DNA"/>
</dbReference>